<feature type="binding site" evidence="8">
    <location>
        <position position="116"/>
    </location>
    <ligand>
        <name>substrate</name>
    </ligand>
</feature>
<comment type="catalytic activity">
    <reaction evidence="5">
        <text>L-glutamate + NADP(+) + H2O = 2-oxoglutarate + NH4(+) + NADPH + H(+)</text>
        <dbReference type="Rhea" id="RHEA:11612"/>
        <dbReference type="ChEBI" id="CHEBI:15377"/>
        <dbReference type="ChEBI" id="CHEBI:15378"/>
        <dbReference type="ChEBI" id="CHEBI:16810"/>
        <dbReference type="ChEBI" id="CHEBI:28938"/>
        <dbReference type="ChEBI" id="CHEBI:29985"/>
        <dbReference type="ChEBI" id="CHEBI:57783"/>
        <dbReference type="ChEBI" id="CHEBI:58349"/>
        <dbReference type="EC" id="1.4.1.4"/>
    </reaction>
</comment>
<evidence type="ECO:0000313" key="12">
    <source>
        <dbReference type="EMBL" id="TDB44077.1"/>
    </source>
</evidence>
<dbReference type="GO" id="GO:0004354">
    <property type="term" value="F:glutamate dehydrogenase (NADP+) activity"/>
    <property type="evidence" value="ECO:0007669"/>
    <property type="project" value="UniProtKB-EC"/>
</dbReference>
<dbReference type="FunFam" id="3.40.50.720:FF:000030">
    <property type="entry name" value="Glutamate dehydrogenase"/>
    <property type="match status" value="1"/>
</dbReference>
<dbReference type="InterPro" id="IPR033922">
    <property type="entry name" value="NAD_bind_Glu_DH"/>
</dbReference>
<dbReference type="InterPro" id="IPR033524">
    <property type="entry name" value="Glu/Leu/Phe/Val_DH_AS"/>
</dbReference>
<dbReference type="GO" id="GO:0005829">
    <property type="term" value="C:cytosol"/>
    <property type="evidence" value="ECO:0007669"/>
    <property type="project" value="TreeGrafter"/>
</dbReference>
<comment type="similarity">
    <text evidence="2 6 10">Belongs to the Glu/Leu/Phe/Val dehydrogenases family.</text>
</comment>
<feature type="domain" description="Glutamate/phenylalanine/leucine/valine/L-tryptophan dehydrogenase C-terminal" evidence="11">
    <location>
        <begin position="204"/>
        <end position="445"/>
    </location>
</feature>
<dbReference type="Gene3D" id="3.40.50.720">
    <property type="entry name" value="NAD(P)-binding Rossmann-like Domain"/>
    <property type="match status" value="1"/>
</dbReference>
<dbReference type="EMBL" id="PUJX01000043">
    <property type="protein sequence ID" value="TDB44077.1"/>
    <property type="molecule type" value="Genomic_DNA"/>
</dbReference>
<dbReference type="SMART" id="SM00839">
    <property type="entry name" value="ELFV_dehydrog"/>
    <property type="match status" value="1"/>
</dbReference>
<dbReference type="Proteomes" id="UP000295550">
    <property type="component" value="Unassembled WGS sequence"/>
</dbReference>
<feature type="binding site" evidence="8">
    <location>
        <position position="380"/>
    </location>
    <ligand>
        <name>substrate</name>
    </ligand>
</feature>
<dbReference type="CDD" id="cd05313">
    <property type="entry name" value="NAD_bind_2_Glu_DH"/>
    <property type="match status" value="1"/>
</dbReference>
<keyword evidence="4 6" id="KW-0560">Oxidoreductase</keyword>
<dbReference type="PIRSF" id="PIRSF000185">
    <property type="entry name" value="Glu_DH"/>
    <property type="match status" value="1"/>
</dbReference>
<comment type="subunit">
    <text evidence="3">Homohexamer.</text>
</comment>
<dbReference type="PANTHER" id="PTHR43571">
    <property type="entry name" value="NADP-SPECIFIC GLUTAMATE DEHYDROGENASE 1-RELATED"/>
    <property type="match status" value="1"/>
</dbReference>
<dbReference type="InterPro" id="IPR006097">
    <property type="entry name" value="Glu/Leu/Phe/Val/Trp_DH_dimer"/>
</dbReference>
<evidence type="ECO:0000256" key="4">
    <source>
        <dbReference type="ARBA" id="ARBA00023002"/>
    </source>
</evidence>
<dbReference type="SUPFAM" id="SSF51735">
    <property type="entry name" value="NAD(P)-binding Rossmann-fold domains"/>
    <property type="match status" value="1"/>
</dbReference>
<dbReference type="Gene3D" id="1.10.285.10">
    <property type="entry name" value="Glutamate Dehydrogenase, chain A, domain 3"/>
    <property type="match status" value="2"/>
</dbReference>
<dbReference type="GO" id="GO:0000166">
    <property type="term" value="F:nucleotide binding"/>
    <property type="evidence" value="ECO:0007669"/>
    <property type="project" value="UniProtKB-KW"/>
</dbReference>
<dbReference type="FunFam" id="1.10.285.10:FF:000001">
    <property type="entry name" value="Glutamate dehydrogenase"/>
    <property type="match status" value="1"/>
</dbReference>
<dbReference type="InterPro" id="IPR036291">
    <property type="entry name" value="NAD(P)-bd_dom_sf"/>
</dbReference>
<evidence type="ECO:0000256" key="9">
    <source>
        <dbReference type="PIRSR" id="PIRSR000185-3"/>
    </source>
</evidence>
<accession>A0A4R4ITB8</accession>
<evidence type="ECO:0000313" key="13">
    <source>
        <dbReference type="Proteomes" id="UP000295550"/>
    </source>
</evidence>
<feature type="binding site" evidence="8">
    <location>
        <position position="242"/>
    </location>
    <ligand>
        <name>NAD(+)</name>
        <dbReference type="ChEBI" id="CHEBI:57540"/>
    </ligand>
</feature>
<evidence type="ECO:0000256" key="6">
    <source>
        <dbReference type="PIRNR" id="PIRNR000185"/>
    </source>
</evidence>
<evidence type="ECO:0000256" key="8">
    <source>
        <dbReference type="PIRSR" id="PIRSR000185-2"/>
    </source>
</evidence>
<dbReference type="InterPro" id="IPR050724">
    <property type="entry name" value="Glu_Leu_Phe_Val_DH"/>
</dbReference>
<feature type="binding site" evidence="8">
    <location>
        <position position="92"/>
    </location>
    <ligand>
        <name>substrate</name>
    </ligand>
</feature>
<evidence type="ECO:0000256" key="3">
    <source>
        <dbReference type="ARBA" id="ARBA00011643"/>
    </source>
</evidence>
<dbReference type="PANTHER" id="PTHR43571:SF1">
    <property type="entry name" value="NADP-SPECIFIC GLUTAMATE DEHYDROGENASE 1-RELATED"/>
    <property type="match status" value="1"/>
</dbReference>
<comment type="function">
    <text evidence="1">Catalyzes the reversible oxidative deamination of glutamate to alpha-ketoglutarate and ammonia.</text>
</comment>
<dbReference type="InterPro" id="IPR006096">
    <property type="entry name" value="Glu/Leu/Phe/Val/Trp_DH_C"/>
</dbReference>
<evidence type="ECO:0000256" key="2">
    <source>
        <dbReference type="ARBA" id="ARBA00006382"/>
    </source>
</evidence>
<evidence type="ECO:0000259" key="11">
    <source>
        <dbReference type="SMART" id="SM00839"/>
    </source>
</evidence>
<feature type="active site" description="Proton donor" evidence="7">
    <location>
        <position position="128"/>
    </location>
</feature>
<feature type="binding site" evidence="8">
    <location>
        <position position="167"/>
    </location>
    <ligand>
        <name>substrate</name>
    </ligand>
</feature>
<evidence type="ECO:0000256" key="7">
    <source>
        <dbReference type="PIRSR" id="PIRSR000185-1"/>
    </source>
</evidence>
<keyword evidence="8" id="KW-0547">Nucleotide-binding</keyword>
<organism evidence="12 13">
    <name type="scientific">Photorhabdus luminescens subsp. mexicana</name>
    <dbReference type="NCBI Taxonomy" id="2100167"/>
    <lineage>
        <taxon>Bacteria</taxon>
        <taxon>Pseudomonadati</taxon>
        <taxon>Pseudomonadota</taxon>
        <taxon>Gammaproteobacteria</taxon>
        <taxon>Enterobacterales</taxon>
        <taxon>Morganellaceae</taxon>
        <taxon>Photorhabdus</taxon>
    </lineage>
</organism>
<protein>
    <recommendedName>
        <fullName evidence="6">Glutamate dehydrogenase</fullName>
    </recommendedName>
</protein>
<feature type="binding site" evidence="8">
    <location>
        <position position="113"/>
    </location>
    <ligand>
        <name>substrate</name>
    </ligand>
</feature>
<dbReference type="GO" id="GO:0006537">
    <property type="term" value="P:glutamate biosynthetic process"/>
    <property type="evidence" value="ECO:0007669"/>
    <property type="project" value="UniProtKB-ARBA"/>
</dbReference>
<dbReference type="InterPro" id="IPR014362">
    <property type="entry name" value="Glu_DH"/>
</dbReference>
<evidence type="ECO:0000256" key="5">
    <source>
        <dbReference type="ARBA" id="ARBA00048584"/>
    </source>
</evidence>
<dbReference type="PROSITE" id="PS00074">
    <property type="entry name" value="GLFV_DEHYDROGENASE"/>
    <property type="match status" value="1"/>
</dbReference>
<dbReference type="AlphaFoldDB" id="A0A4R4ITB8"/>
<evidence type="ECO:0000256" key="10">
    <source>
        <dbReference type="RuleBase" id="RU004417"/>
    </source>
</evidence>
<dbReference type="RefSeq" id="WP_088374772.1">
    <property type="nucleotide sequence ID" value="NZ_CAWOLF010000043.1"/>
</dbReference>
<feature type="site" description="Important for catalysis" evidence="9">
    <location>
        <position position="168"/>
    </location>
</feature>
<dbReference type="Gene3D" id="3.40.50.10860">
    <property type="entry name" value="Leucine Dehydrogenase, chain A, domain 1"/>
    <property type="match status" value="1"/>
</dbReference>
<proteinExistence type="inferred from homology"/>
<dbReference type="Pfam" id="PF00208">
    <property type="entry name" value="ELFV_dehydrog"/>
    <property type="match status" value="1"/>
</dbReference>
<dbReference type="Pfam" id="PF02812">
    <property type="entry name" value="ELFV_dehydrog_N"/>
    <property type="match status" value="1"/>
</dbReference>
<comment type="caution">
    <text evidence="12">The sequence shown here is derived from an EMBL/GenBank/DDBJ whole genome shotgun (WGS) entry which is preliminary data.</text>
</comment>
<dbReference type="NCBIfam" id="NF006929">
    <property type="entry name" value="PRK09414.1"/>
    <property type="match status" value="1"/>
</dbReference>
<keyword evidence="8" id="KW-0520">NAD</keyword>
<dbReference type="PRINTS" id="PR00082">
    <property type="entry name" value="GLFDHDRGNASE"/>
</dbReference>
<reference evidence="12 13" key="1">
    <citation type="journal article" date="2019" name="Int. J. Syst. Evol. Microbiol.">
        <title>Photorhabdus khanii subsp. guanajuatensis subsp. nov., isolated from Heterorhabditis atacamensis, and Photorhabdus luminescens subsp. mexicana subsp. nov., isolated from Heterorhabditis mexicana entomopathogenic nematodes.</title>
        <authorList>
            <person name="Machado R.A.R."/>
            <person name="Bruno P."/>
            <person name="Arce C.C.M."/>
            <person name="Liechti N."/>
            <person name="Kohler A."/>
            <person name="Bernal J."/>
            <person name="Bruggmann R."/>
            <person name="Turlings T.C.J."/>
        </authorList>
    </citation>
    <scope>NUCLEOTIDE SEQUENCE [LARGE SCALE GENOMIC DNA]</scope>
    <source>
        <strain evidence="12 13">MEX47-22</strain>
    </source>
</reference>
<dbReference type="FunFam" id="3.40.50.10860:FF:000002">
    <property type="entry name" value="Glutamate dehydrogenase"/>
    <property type="match status" value="1"/>
</dbReference>
<dbReference type="SUPFAM" id="SSF53223">
    <property type="entry name" value="Aminoacid dehydrogenase-like, N-terminal domain"/>
    <property type="match status" value="1"/>
</dbReference>
<feature type="binding site" evidence="8">
    <location>
        <position position="211"/>
    </location>
    <ligand>
        <name>NAD(+)</name>
        <dbReference type="ChEBI" id="CHEBI:57540"/>
    </ligand>
</feature>
<dbReference type="InterPro" id="IPR046346">
    <property type="entry name" value="Aminoacid_DH-like_N_sf"/>
</dbReference>
<sequence length="447" mass="48553">MSCLLSLSSFLGSIQRRDEYQPEYLQAVREVFTSLWPFLEQNPKYREHSLLERMVEPERVIQFRVCWVDDQGKVQVNRAWRVQFNSAIGPYKGGMRFHPSVNLSILKFLGFEQTLKNALTTLPMGGGKGGSDFDPKGKSQGEVMRFCQALMTELYRHLGPDTDVPAGDIGVGGREVAFMSGMMKKLSNNTACVFTGKGLSFGGSLIRPEATGYGLVYFVNAMLKRHGMGFEGMRVSVSGAGNVAQYTIEKCMALGAKVVTASDSGGTLIDEEGFTPEKLAHLEEIKNQRYGRVEEYARERGLTFLKGLQPWSVPVDIALPCATQNELDLDAAKVLIKNGVKAVAEGANMPATISATEAFIEAGVLFAPGKAANAGGVATSGLEMAQNAARLGWKAEKVDARLHHIMLDIHHACVEYGGEGKQINYVQGANIAGFVKVADAMLAQGIL</sequence>
<evidence type="ECO:0000256" key="1">
    <source>
        <dbReference type="ARBA" id="ARBA00003868"/>
    </source>
</evidence>
<gene>
    <name evidence="12" type="ORF">C5468_23220</name>
</gene>
<name>A0A4R4ITB8_PHOLU</name>
<dbReference type="InterPro" id="IPR006095">
    <property type="entry name" value="Glu/Leu/Phe/Val/Trp_DH"/>
</dbReference>